<gene>
    <name evidence="2" type="ORF">FHS22_001681</name>
</gene>
<keyword evidence="3" id="KW-1185">Reference proteome</keyword>
<dbReference type="AlphaFoldDB" id="A0A841CYB4"/>
<feature type="domain" description="SchA/CurD-like" evidence="1">
    <location>
        <begin position="1"/>
        <end position="112"/>
    </location>
</feature>
<evidence type="ECO:0000313" key="3">
    <source>
        <dbReference type="Proteomes" id="UP000562352"/>
    </source>
</evidence>
<dbReference type="InterPro" id="IPR007575">
    <property type="entry name" value="SchA_CurD-like"/>
</dbReference>
<dbReference type="RefSeq" id="WP_184939880.1">
    <property type="nucleotide sequence ID" value="NZ_BAAAWZ010000001.1"/>
</dbReference>
<dbReference type="Pfam" id="PF04486">
    <property type="entry name" value="SchA_CurD"/>
    <property type="match status" value="1"/>
</dbReference>
<proteinExistence type="predicted"/>
<evidence type="ECO:0000313" key="2">
    <source>
        <dbReference type="EMBL" id="MBB5962420.1"/>
    </source>
</evidence>
<comment type="caution">
    <text evidence="2">The sequence shown here is derived from an EMBL/GenBank/DDBJ whole genome shotgun (WGS) entry which is preliminary data.</text>
</comment>
<name>A0A841CYB4_PLAVE</name>
<accession>A0A841CYB4</accession>
<reference evidence="2 3" key="1">
    <citation type="submission" date="2020-08" db="EMBL/GenBank/DDBJ databases">
        <title>Genomic Encyclopedia of Type Strains, Phase III (KMG-III): the genomes of soil and plant-associated and newly described type strains.</title>
        <authorList>
            <person name="Whitman W."/>
        </authorList>
    </citation>
    <scope>NUCLEOTIDE SEQUENCE [LARGE SCALE GENOMIC DNA]</scope>
    <source>
        <strain evidence="2 3">CECT 3303</strain>
    </source>
</reference>
<organism evidence="2 3">
    <name type="scientific">Planomonospora venezuelensis</name>
    <dbReference type="NCBI Taxonomy" id="1999"/>
    <lineage>
        <taxon>Bacteria</taxon>
        <taxon>Bacillati</taxon>
        <taxon>Actinomycetota</taxon>
        <taxon>Actinomycetes</taxon>
        <taxon>Streptosporangiales</taxon>
        <taxon>Streptosporangiaceae</taxon>
        <taxon>Planomonospora</taxon>
    </lineage>
</organism>
<dbReference type="EMBL" id="JACHJJ010000004">
    <property type="protein sequence ID" value="MBB5962420.1"/>
    <property type="molecule type" value="Genomic_DNA"/>
</dbReference>
<dbReference type="Proteomes" id="UP000562352">
    <property type="component" value="Unassembled WGS sequence"/>
</dbReference>
<evidence type="ECO:0000259" key="1">
    <source>
        <dbReference type="Pfam" id="PF04486"/>
    </source>
</evidence>
<protein>
    <recommendedName>
        <fullName evidence="1">SchA/CurD-like domain-containing protein</fullName>
    </recommendedName>
</protein>
<sequence length="117" mass="13239">MQRYAIMFRIKPGSEEKVKTLLSGYAPPEWVTPDGTRLLSTSVFLKDGLLVRLIEIDGNLPSLMAHLATQPSVQQLERELDEHIVEEDRRDTGTPDGARAFFRRAMMEHVTTRVATS</sequence>